<proteinExistence type="predicted"/>
<reference evidence="2 3" key="1">
    <citation type="submission" date="2016-08" db="EMBL/GenBank/DDBJ databases">
        <title>Complete genome sequence of Fictibacillus arsenicus G25-54, a strain with toxicity to nematodes and a potential arsenic-resistance activity.</title>
        <authorList>
            <person name="Zheng Z."/>
        </authorList>
    </citation>
    <scope>NUCLEOTIDE SEQUENCE [LARGE SCALE GENOMIC DNA]</scope>
    <source>
        <strain evidence="2 3">G25-54</strain>
    </source>
</reference>
<keyword evidence="1" id="KW-1133">Transmembrane helix</keyword>
<dbReference type="Proteomes" id="UP000077412">
    <property type="component" value="Chromosome"/>
</dbReference>
<evidence type="ECO:0000256" key="1">
    <source>
        <dbReference type="SAM" id="Phobius"/>
    </source>
</evidence>
<dbReference type="EMBL" id="CP016761">
    <property type="protein sequence ID" value="ANX12481.1"/>
    <property type="molecule type" value="Genomic_DNA"/>
</dbReference>
<gene>
    <name evidence="2" type="ORF">ABE41_010705</name>
</gene>
<keyword evidence="1" id="KW-0472">Membrane</keyword>
<accession>A0A1B1Z4Z1</accession>
<sequence>MNSKLGKIIIGAVLLIGFVIYTQYEKNAEPAWKVNTENFTVLDSWEELMNFEKMKYNDLKFVDHFNLFKDSRVSVPITSEHRTLRIEKTWNYGFQLYVLYSVDIKERDKDEGDIPRLNVERIKLTSEQNKEFIGTAELYPGETSSEGYVFKHRLYRSMMIHPEFNNAVNSQEDWEEVMKSNRFELYDITMSSKKGVTNLKPIAFQVEPAQIRGIPKAIASIPVNQTLHVNNGDEITLKSIEFFQIGSRIMLDKKVDKDLVSLIGEINVNDRKLPIEYEISSVHEAENYIQTYSLMSELLNSAPSEEGFFSITHSVHRTNKEYSFSVVKADIEKYNANQSNGLIKNKVIVNEKDVNIVYEGLEWDAANNQGGIKFSINYPDNSDNVEEAFMFPRPSYHFGDGNDEDRYVRNLISVKDSSGKQLENYDITQIYQDDKPSFIIYFYNGLPVEDLTITLSRLTHYEPLINAVSIPLILPEPNKK</sequence>
<dbReference type="KEGG" id="far:ABE41_010705"/>
<keyword evidence="1" id="KW-0812">Transmembrane</keyword>
<evidence type="ECO:0000313" key="2">
    <source>
        <dbReference type="EMBL" id="ANX12481.1"/>
    </source>
</evidence>
<evidence type="ECO:0008006" key="4">
    <source>
        <dbReference type="Google" id="ProtNLM"/>
    </source>
</evidence>
<evidence type="ECO:0000313" key="3">
    <source>
        <dbReference type="Proteomes" id="UP000077412"/>
    </source>
</evidence>
<dbReference type="RefSeq" id="WP_066289904.1">
    <property type="nucleotide sequence ID" value="NZ_CP016761.1"/>
</dbReference>
<dbReference type="AlphaFoldDB" id="A0A1B1Z4Z1"/>
<keyword evidence="3" id="KW-1185">Reference proteome</keyword>
<feature type="transmembrane region" description="Helical" evidence="1">
    <location>
        <begin position="5"/>
        <end position="24"/>
    </location>
</feature>
<dbReference type="OrthoDB" id="2957942at2"/>
<name>A0A1B1Z4Z1_9BACL</name>
<dbReference type="STRING" id="255247.ABE41_010705"/>
<protein>
    <recommendedName>
        <fullName evidence="4">DUF4179 domain-containing protein</fullName>
    </recommendedName>
</protein>
<organism evidence="2 3">
    <name type="scientific">Fictibacillus arsenicus</name>
    <dbReference type="NCBI Taxonomy" id="255247"/>
    <lineage>
        <taxon>Bacteria</taxon>
        <taxon>Bacillati</taxon>
        <taxon>Bacillota</taxon>
        <taxon>Bacilli</taxon>
        <taxon>Bacillales</taxon>
        <taxon>Fictibacillaceae</taxon>
        <taxon>Fictibacillus</taxon>
    </lineage>
</organism>